<gene>
    <name evidence="1" type="ORF">MRATA1EN22A_LOCUS5866</name>
</gene>
<evidence type="ECO:0000313" key="2">
    <source>
        <dbReference type="Proteomes" id="UP001162501"/>
    </source>
</evidence>
<protein>
    <submittedName>
        <fullName evidence="1">Uncharacterized protein</fullName>
    </submittedName>
</protein>
<reference evidence="1" key="2">
    <citation type="submission" date="2025-03" db="EMBL/GenBank/DDBJ databases">
        <authorList>
            <consortium name="ELIXIR-Norway"/>
            <consortium name="Elixir Norway"/>
        </authorList>
    </citation>
    <scope>NUCLEOTIDE SEQUENCE</scope>
</reference>
<sequence length="118" mass="12615">MALEGEGQLPCPESHRFLHLFPGSPPCFPGHHRPPAAMSHPGQSGHGDTTGLSGWSPEAYRRRPYTRQSGESLAVGPSGKAPSGEETGKDTSKETTEMSWGAVEAPSRLNPGVRIWGR</sequence>
<organism evidence="1 2">
    <name type="scientific">Rangifer tarandus platyrhynchus</name>
    <name type="common">Svalbard reindeer</name>
    <dbReference type="NCBI Taxonomy" id="3082113"/>
    <lineage>
        <taxon>Eukaryota</taxon>
        <taxon>Metazoa</taxon>
        <taxon>Chordata</taxon>
        <taxon>Craniata</taxon>
        <taxon>Vertebrata</taxon>
        <taxon>Euteleostomi</taxon>
        <taxon>Mammalia</taxon>
        <taxon>Eutheria</taxon>
        <taxon>Laurasiatheria</taxon>
        <taxon>Artiodactyla</taxon>
        <taxon>Ruminantia</taxon>
        <taxon>Pecora</taxon>
        <taxon>Cervidae</taxon>
        <taxon>Odocoileinae</taxon>
        <taxon>Rangifer</taxon>
    </lineage>
</organism>
<proteinExistence type="predicted"/>
<reference evidence="1" key="1">
    <citation type="submission" date="2023-05" db="EMBL/GenBank/DDBJ databases">
        <authorList>
            <consortium name="ELIXIR-Norway"/>
        </authorList>
    </citation>
    <scope>NUCLEOTIDE SEQUENCE</scope>
</reference>
<accession>A0AC59YGA8</accession>
<evidence type="ECO:0000313" key="1">
    <source>
        <dbReference type="EMBL" id="CAM9676066.1"/>
    </source>
</evidence>
<dbReference type="EMBL" id="OX596099">
    <property type="protein sequence ID" value="CAM9676066.1"/>
    <property type="molecule type" value="Genomic_DNA"/>
</dbReference>
<name>A0AC59YGA8_RANTA</name>
<dbReference type="Proteomes" id="UP001162501">
    <property type="component" value="Chromosome 15"/>
</dbReference>